<dbReference type="PROSITE" id="PS51257">
    <property type="entry name" value="PROKAR_LIPOPROTEIN"/>
    <property type="match status" value="1"/>
</dbReference>
<evidence type="ECO:0000256" key="11">
    <source>
        <dbReference type="ARBA" id="ARBA00023136"/>
    </source>
</evidence>
<dbReference type="SUPFAM" id="SSF158472">
    <property type="entry name" value="HAMP domain-like"/>
    <property type="match status" value="1"/>
</dbReference>
<dbReference type="Pfam" id="PF02518">
    <property type="entry name" value="HATPase_c"/>
    <property type="match status" value="1"/>
</dbReference>
<evidence type="ECO:0000313" key="16">
    <source>
        <dbReference type="Proteomes" id="UP001600894"/>
    </source>
</evidence>
<evidence type="ECO:0000256" key="10">
    <source>
        <dbReference type="ARBA" id="ARBA00023012"/>
    </source>
</evidence>
<reference evidence="15 16" key="1">
    <citation type="submission" date="2024-04" db="EMBL/GenBank/DDBJ databases">
        <title>Defined microbial consortia suppress multidrug-resistant proinflammatory Enterobacteriaceae via ecological control.</title>
        <authorList>
            <person name="Furuichi M."/>
            <person name="Kawaguchi T."/>
            <person name="Pust M."/>
            <person name="Yasuma K."/>
            <person name="Plichta D."/>
            <person name="Hasegawa N."/>
            <person name="Ohya T."/>
            <person name="Bhattarai S."/>
            <person name="Sasajima S."/>
            <person name="Aoto Y."/>
            <person name="Tuganbaev T."/>
            <person name="Yaginuma M."/>
            <person name="Ueda M."/>
            <person name="Okahashi N."/>
            <person name="Amafuji K."/>
            <person name="Kiridooshi Y."/>
            <person name="Sugita K."/>
            <person name="Strazar M."/>
            <person name="Skelly A."/>
            <person name="Suda W."/>
            <person name="Hattori M."/>
            <person name="Nakamoto N."/>
            <person name="Caballero S."/>
            <person name="Norman J."/>
            <person name="Olle B."/>
            <person name="Tanoue T."/>
            <person name="Arita M."/>
            <person name="Bucci V."/>
            <person name="Atarashi K."/>
            <person name="Xavier R."/>
            <person name="Honda K."/>
        </authorList>
    </citation>
    <scope>NUCLEOTIDE SEQUENCE [LARGE SCALE GENOMIC DNA]</scope>
    <source>
        <strain evidence="16">f13</strain>
    </source>
</reference>
<feature type="transmembrane region" description="Helical" evidence="12">
    <location>
        <begin position="297"/>
        <end position="317"/>
    </location>
</feature>
<dbReference type="Pfam" id="PF00672">
    <property type="entry name" value="HAMP"/>
    <property type="match status" value="1"/>
</dbReference>
<comment type="caution">
    <text evidence="15">The sequence shown here is derived from an EMBL/GenBank/DDBJ whole genome shotgun (WGS) entry which is preliminary data.</text>
</comment>
<evidence type="ECO:0000256" key="12">
    <source>
        <dbReference type="SAM" id="Phobius"/>
    </source>
</evidence>
<keyword evidence="4" id="KW-1003">Cell membrane</keyword>
<evidence type="ECO:0000256" key="3">
    <source>
        <dbReference type="ARBA" id="ARBA00012438"/>
    </source>
</evidence>
<dbReference type="InterPro" id="IPR003594">
    <property type="entry name" value="HATPase_dom"/>
</dbReference>
<accession>A0ABQ0AY46</accession>
<dbReference type="GO" id="GO:0016301">
    <property type="term" value="F:kinase activity"/>
    <property type="evidence" value="ECO:0007669"/>
    <property type="project" value="UniProtKB-KW"/>
</dbReference>
<dbReference type="Gene3D" id="3.30.565.10">
    <property type="entry name" value="Histidine kinase-like ATPase, C-terminal domain"/>
    <property type="match status" value="1"/>
</dbReference>
<keyword evidence="6" id="KW-0808">Transferase</keyword>
<dbReference type="PANTHER" id="PTHR34220:SF7">
    <property type="entry name" value="SENSOR HISTIDINE KINASE YPDA"/>
    <property type="match status" value="1"/>
</dbReference>
<dbReference type="InterPro" id="IPR003660">
    <property type="entry name" value="HAMP_dom"/>
</dbReference>
<sequence length="600" mass="68610">MKLFNQRRLPFQNGSIRSIIFLYFTVTAVTACVFIGISLYTRMSGQVSETVMEENQILIDQVNRSVENYLKTVMKLSDSLYYGVIKDADLSDPSVNANFNLLYETNMDQTDSIALFSEDGELLEAVPALRVRNNLDVTKESWFSCTLQKTENQHFFLPQVQQLFESSGSQYRWVIPMTRAVEITRGTDTGQGVLLLHLNYTGLKLLLDGVTLGNGGYIYLTDGNGEIIFHPRAQLIDSGMEQENNRQVAGYRDGVYREEFQGKDRVITVKSVGYTGWKLIGVAPEQAVSLNRLKTQLLVVFAAALILFLMTITNSYISSRITVPIRNLERSVNEIERGNLNTVVDAQGSYEIRHLSQSVQSMARQIQVLMADVVSEHEKKRRQEFDTLQSQITPHFLYNTLDIIVWMIENEKPDQAVKVVTALARFFRISLSRGRSIITVRDELEHVRNYLMIQNMRFKNRFTYTIEAEEEILDLASLKLMLQPLVENAIYHGMEFMDGDGEIMVRAWREDKELYFQVEDNGLGMTQEQIKRLFSDQPHTGSSRGSGIGVKNVNERIRLYFGGEYGLSIESEPDEGTVVTIRLPAVEYSRIREREEYDKA</sequence>
<dbReference type="RefSeq" id="WP_390469871.1">
    <property type="nucleotide sequence ID" value="NZ_BAABXL010000001.1"/>
</dbReference>
<protein>
    <recommendedName>
        <fullName evidence="3">histidine kinase</fullName>
        <ecNumber evidence="3">2.7.13.3</ecNumber>
    </recommendedName>
</protein>
<evidence type="ECO:0000259" key="13">
    <source>
        <dbReference type="PROSITE" id="PS50109"/>
    </source>
</evidence>
<evidence type="ECO:0000256" key="6">
    <source>
        <dbReference type="ARBA" id="ARBA00022679"/>
    </source>
</evidence>
<evidence type="ECO:0000313" key="15">
    <source>
        <dbReference type="EMBL" id="GAA6268955.1"/>
    </source>
</evidence>
<evidence type="ECO:0000256" key="1">
    <source>
        <dbReference type="ARBA" id="ARBA00000085"/>
    </source>
</evidence>
<name>A0ABQ0AY46_9FIRM</name>
<dbReference type="InterPro" id="IPR005467">
    <property type="entry name" value="His_kinase_dom"/>
</dbReference>
<dbReference type="SMART" id="SM00387">
    <property type="entry name" value="HATPase_c"/>
    <property type="match status" value="1"/>
</dbReference>
<feature type="transmembrane region" description="Helical" evidence="12">
    <location>
        <begin position="20"/>
        <end position="40"/>
    </location>
</feature>
<dbReference type="SMART" id="SM00304">
    <property type="entry name" value="HAMP"/>
    <property type="match status" value="1"/>
</dbReference>
<gene>
    <name evidence="15" type="ORF">F130042H8_20150</name>
</gene>
<dbReference type="CDD" id="cd12912">
    <property type="entry name" value="PDC2_MCP_like"/>
    <property type="match status" value="1"/>
</dbReference>
<evidence type="ECO:0000259" key="14">
    <source>
        <dbReference type="PROSITE" id="PS50885"/>
    </source>
</evidence>
<dbReference type="InterPro" id="IPR004358">
    <property type="entry name" value="Sig_transdc_His_kin-like_C"/>
</dbReference>
<dbReference type="CDD" id="cd06225">
    <property type="entry name" value="HAMP"/>
    <property type="match status" value="1"/>
</dbReference>
<comment type="catalytic activity">
    <reaction evidence="1">
        <text>ATP + protein L-histidine = ADP + protein N-phospho-L-histidine.</text>
        <dbReference type="EC" id="2.7.13.3"/>
    </reaction>
</comment>
<dbReference type="InterPro" id="IPR036890">
    <property type="entry name" value="HATPase_C_sf"/>
</dbReference>
<dbReference type="EC" id="2.7.13.3" evidence="3"/>
<dbReference type="InterPro" id="IPR033479">
    <property type="entry name" value="dCache_1"/>
</dbReference>
<proteinExistence type="predicted"/>
<keyword evidence="8 15" id="KW-0418">Kinase</keyword>
<keyword evidence="9 12" id="KW-1133">Transmembrane helix</keyword>
<keyword evidence="10" id="KW-0902">Two-component regulatory system</keyword>
<dbReference type="Pfam" id="PF06580">
    <property type="entry name" value="His_kinase"/>
    <property type="match status" value="1"/>
</dbReference>
<keyword evidence="16" id="KW-1185">Reference proteome</keyword>
<dbReference type="PROSITE" id="PS50885">
    <property type="entry name" value="HAMP"/>
    <property type="match status" value="1"/>
</dbReference>
<dbReference type="Proteomes" id="UP001600894">
    <property type="component" value="Unassembled WGS sequence"/>
</dbReference>
<comment type="subcellular location">
    <subcellularLocation>
        <location evidence="2">Cell membrane</location>
        <topology evidence="2">Multi-pass membrane protein</topology>
    </subcellularLocation>
</comment>
<dbReference type="Gene3D" id="1.10.8.500">
    <property type="entry name" value="HAMP domain in histidine kinase"/>
    <property type="match status" value="1"/>
</dbReference>
<keyword evidence="7 12" id="KW-0812">Transmembrane</keyword>
<dbReference type="Gene3D" id="3.30.450.20">
    <property type="entry name" value="PAS domain"/>
    <property type="match status" value="1"/>
</dbReference>
<dbReference type="PRINTS" id="PR00344">
    <property type="entry name" value="BCTRLSENSOR"/>
</dbReference>
<feature type="domain" description="Histidine kinase" evidence="13">
    <location>
        <begin position="478"/>
        <end position="587"/>
    </location>
</feature>
<organism evidence="15 16">
    <name type="scientific">Enterocloster alcoholdehydrogenati</name>
    <dbReference type="NCBI Taxonomy" id="2547410"/>
    <lineage>
        <taxon>Bacteria</taxon>
        <taxon>Bacillati</taxon>
        <taxon>Bacillota</taxon>
        <taxon>Clostridia</taxon>
        <taxon>Lachnospirales</taxon>
        <taxon>Lachnospiraceae</taxon>
        <taxon>Enterocloster</taxon>
    </lineage>
</organism>
<evidence type="ECO:0000256" key="7">
    <source>
        <dbReference type="ARBA" id="ARBA00022692"/>
    </source>
</evidence>
<dbReference type="InterPro" id="IPR010559">
    <property type="entry name" value="Sig_transdc_His_kin_internal"/>
</dbReference>
<evidence type="ECO:0000256" key="4">
    <source>
        <dbReference type="ARBA" id="ARBA00022475"/>
    </source>
</evidence>
<dbReference type="PROSITE" id="PS50109">
    <property type="entry name" value="HIS_KIN"/>
    <property type="match status" value="1"/>
</dbReference>
<evidence type="ECO:0000256" key="5">
    <source>
        <dbReference type="ARBA" id="ARBA00022553"/>
    </source>
</evidence>
<dbReference type="SUPFAM" id="SSF55874">
    <property type="entry name" value="ATPase domain of HSP90 chaperone/DNA topoisomerase II/histidine kinase"/>
    <property type="match status" value="1"/>
</dbReference>
<evidence type="ECO:0000256" key="9">
    <source>
        <dbReference type="ARBA" id="ARBA00022989"/>
    </source>
</evidence>
<dbReference type="Pfam" id="PF02743">
    <property type="entry name" value="dCache_1"/>
    <property type="match status" value="1"/>
</dbReference>
<dbReference type="PANTHER" id="PTHR34220">
    <property type="entry name" value="SENSOR HISTIDINE KINASE YPDA"/>
    <property type="match status" value="1"/>
</dbReference>
<feature type="domain" description="HAMP" evidence="14">
    <location>
        <begin position="319"/>
        <end position="371"/>
    </location>
</feature>
<dbReference type="EMBL" id="BAABXL010000001">
    <property type="protein sequence ID" value="GAA6268955.1"/>
    <property type="molecule type" value="Genomic_DNA"/>
</dbReference>
<keyword evidence="11 12" id="KW-0472">Membrane</keyword>
<evidence type="ECO:0000256" key="2">
    <source>
        <dbReference type="ARBA" id="ARBA00004651"/>
    </source>
</evidence>
<evidence type="ECO:0000256" key="8">
    <source>
        <dbReference type="ARBA" id="ARBA00022777"/>
    </source>
</evidence>
<keyword evidence="5" id="KW-0597">Phosphoprotein</keyword>
<dbReference type="InterPro" id="IPR050640">
    <property type="entry name" value="Bact_2-comp_sensor_kinase"/>
</dbReference>